<dbReference type="SMART" id="SM00845">
    <property type="entry name" value="GatB_Yqey"/>
    <property type="match status" value="1"/>
</dbReference>
<dbReference type="GO" id="GO:0032543">
    <property type="term" value="P:mitochondrial translation"/>
    <property type="evidence" value="ECO:0007669"/>
    <property type="project" value="UniProtKB-UniRule"/>
</dbReference>
<organism evidence="10 11">
    <name type="scientific">Elsinoe australis</name>
    <dbReference type="NCBI Taxonomy" id="40998"/>
    <lineage>
        <taxon>Eukaryota</taxon>
        <taxon>Fungi</taxon>
        <taxon>Dikarya</taxon>
        <taxon>Ascomycota</taxon>
        <taxon>Pezizomycotina</taxon>
        <taxon>Dothideomycetes</taxon>
        <taxon>Dothideomycetidae</taxon>
        <taxon>Myriangiales</taxon>
        <taxon>Elsinoaceae</taxon>
        <taxon>Elsinoe</taxon>
    </lineage>
</organism>
<evidence type="ECO:0000256" key="4">
    <source>
        <dbReference type="ARBA" id="ARBA00022840"/>
    </source>
</evidence>
<dbReference type="EC" id="6.3.5.-" evidence="7"/>
<dbReference type="NCBIfam" id="NF004012">
    <property type="entry name" value="PRK05477.1-2"/>
    <property type="match status" value="1"/>
</dbReference>
<comment type="caution">
    <text evidence="10">The sequence shown here is derived from an EMBL/GenBank/DDBJ whole genome shotgun (WGS) entry which is preliminary data.</text>
</comment>
<comment type="function">
    <text evidence="7">Allows the formation of correctly charged Gln-tRNA(Gln) through the transamidation of misacylated Glu-tRNA(Gln) in the mitochondria. The reaction takes place in the presence of glutamine and ATP through an activated gamma-phospho-Glu-tRNA(Gln).</text>
</comment>
<dbReference type="SUPFAM" id="SSF89095">
    <property type="entry name" value="GatB/YqeY motif"/>
    <property type="match status" value="1"/>
</dbReference>
<dbReference type="Pfam" id="PF02934">
    <property type="entry name" value="GatB_N"/>
    <property type="match status" value="1"/>
</dbReference>
<dbReference type="GO" id="GO:0005739">
    <property type="term" value="C:mitochondrion"/>
    <property type="evidence" value="ECO:0007669"/>
    <property type="project" value="UniProtKB-SubCell"/>
</dbReference>
<dbReference type="InterPro" id="IPR017959">
    <property type="entry name" value="Asn/Gln-tRNA_amidoTrfase_suB/E"/>
</dbReference>
<feature type="region of interest" description="Disordered" evidence="8">
    <location>
        <begin position="21"/>
        <end position="43"/>
    </location>
</feature>
<dbReference type="HAMAP" id="MF_00121">
    <property type="entry name" value="GatB"/>
    <property type="match status" value="1"/>
</dbReference>
<keyword evidence="5 7" id="KW-0648">Protein biosynthesis</keyword>
<dbReference type="PANTHER" id="PTHR11659">
    <property type="entry name" value="GLUTAMYL-TRNA GLN AMIDOTRANSFERASE SUBUNIT B MITOCHONDRIAL AND PROKARYOTIC PET112-RELATED"/>
    <property type="match status" value="1"/>
</dbReference>
<dbReference type="OrthoDB" id="1722066at2759"/>
<name>A0A2P7ZED5_9PEZI</name>
<evidence type="ECO:0000256" key="1">
    <source>
        <dbReference type="ARBA" id="ARBA00005306"/>
    </source>
</evidence>
<gene>
    <name evidence="10" type="ORF">B9Z65_5544</name>
</gene>
<dbReference type="Proteomes" id="UP000243723">
    <property type="component" value="Unassembled WGS sequence"/>
</dbReference>
<evidence type="ECO:0000256" key="8">
    <source>
        <dbReference type="SAM" id="MobiDB-lite"/>
    </source>
</evidence>
<dbReference type="InterPro" id="IPR006075">
    <property type="entry name" value="Asn/Gln-tRNA_Trfase_suB/E_cat"/>
</dbReference>
<keyword evidence="7" id="KW-0496">Mitochondrion</keyword>
<feature type="domain" description="Asn/Gln amidotransferase" evidence="9">
    <location>
        <begin position="392"/>
        <end position="561"/>
    </location>
</feature>
<evidence type="ECO:0000256" key="7">
    <source>
        <dbReference type="HAMAP-Rule" id="MF_03147"/>
    </source>
</evidence>
<evidence type="ECO:0000313" key="11">
    <source>
        <dbReference type="Proteomes" id="UP000243723"/>
    </source>
</evidence>
<proteinExistence type="inferred from homology"/>
<dbReference type="NCBIfam" id="TIGR00133">
    <property type="entry name" value="gatB"/>
    <property type="match status" value="1"/>
</dbReference>
<dbReference type="Gene3D" id="1.10.10.410">
    <property type="match status" value="1"/>
</dbReference>
<dbReference type="PANTHER" id="PTHR11659:SF0">
    <property type="entry name" value="GLUTAMYL-TRNA(GLN) AMIDOTRANSFERASE SUBUNIT B, MITOCHONDRIAL"/>
    <property type="match status" value="1"/>
</dbReference>
<reference evidence="10 11" key="1">
    <citation type="submission" date="2017-05" db="EMBL/GenBank/DDBJ databases">
        <title>Draft genome sequence of Elsinoe australis.</title>
        <authorList>
            <person name="Cheng Q."/>
        </authorList>
    </citation>
    <scope>NUCLEOTIDE SEQUENCE [LARGE SCALE GENOMIC DNA]</scope>
    <source>
        <strain evidence="10 11">NL1</strain>
    </source>
</reference>
<evidence type="ECO:0000256" key="2">
    <source>
        <dbReference type="ARBA" id="ARBA00022598"/>
    </source>
</evidence>
<evidence type="ECO:0000259" key="9">
    <source>
        <dbReference type="SMART" id="SM00845"/>
    </source>
</evidence>
<dbReference type="GO" id="GO:0030956">
    <property type="term" value="C:glutamyl-tRNA(Gln) amidotransferase complex"/>
    <property type="evidence" value="ECO:0007669"/>
    <property type="project" value="UniProtKB-UniRule"/>
</dbReference>
<dbReference type="STRING" id="40998.A0A2P7ZED5"/>
<dbReference type="AlphaFoldDB" id="A0A2P7ZED5"/>
<protein>
    <recommendedName>
        <fullName evidence="7">Glutamyl-tRNA(Gln) amidotransferase subunit B, mitochondrial</fullName>
        <shortName evidence="7">Glu-AdT subunit B</shortName>
        <ecNumber evidence="7">6.3.5.-</ecNumber>
    </recommendedName>
</protein>
<dbReference type="InterPro" id="IPR023168">
    <property type="entry name" value="GatB_Yqey_C_2"/>
</dbReference>
<dbReference type="InterPro" id="IPR003789">
    <property type="entry name" value="Asn/Gln_tRNA_amidoTrase-B-like"/>
</dbReference>
<comment type="subcellular location">
    <subcellularLocation>
        <location evidence="7">Mitochondrion</location>
    </subcellularLocation>
</comment>
<evidence type="ECO:0000256" key="3">
    <source>
        <dbReference type="ARBA" id="ARBA00022741"/>
    </source>
</evidence>
<feature type="compositionally biased region" description="Basic and acidic residues" evidence="8">
    <location>
        <begin position="26"/>
        <end position="39"/>
    </location>
</feature>
<dbReference type="InterPro" id="IPR018027">
    <property type="entry name" value="Asn/Gln_amidotransferase"/>
</dbReference>
<evidence type="ECO:0000256" key="6">
    <source>
        <dbReference type="ARBA" id="ARBA00047913"/>
    </source>
</evidence>
<dbReference type="InterPro" id="IPR014746">
    <property type="entry name" value="Gln_synth/guanido_kin_cat_dom"/>
</dbReference>
<dbReference type="GO" id="GO:0070681">
    <property type="term" value="P:glutaminyl-tRNAGln biosynthesis via transamidation"/>
    <property type="evidence" value="ECO:0007669"/>
    <property type="project" value="UniProtKB-UniRule"/>
</dbReference>
<dbReference type="InterPro" id="IPR004413">
    <property type="entry name" value="GatB"/>
</dbReference>
<dbReference type="Pfam" id="PF02637">
    <property type="entry name" value="GatB_Yqey"/>
    <property type="match status" value="1"/>
</dbReference>
<keyword evidence="2 7" id="KW-0436">Ligase</keyword>
<comment type="similarity">
    <text evidence="1 7">Belongs to the GatB/GatE family. GatB subfamily.</text>
</comment>
<keyword evidence="3 7" id="KW-0547">Nucleotide-binding</keyword>
<comment type="catalytic activity">
    <reaction evidence="6 7">
        <text>L-glutamyl-tRNA(Gln) + L-glutamine + ATP + H2O = L-glutaminyl-tRNA(Gln) + L-glutamate + ADP + phosphate + H(+)</text>
        <dbReference type="Rhea" id="RHEA:17521"/>
        <dbReference type="Rhea" id="RHEA-COMP:9681"/>
        <dbReference type="Rhea" id="RHEA-COMP:9684"/>
        <dbReference type="ChEBI" id="CHEBI:15377"/>
        <dbReference type="ChEBI" id="CHEBI:15378"/>
        <dbReference type="ChEBI" id="CHEBI:29985"/>
        <dbReference type="ChEBI" id="CHEBI:30616"/>
        <dbReference type="ChEBI" id="CHEBI:43474"/>
        <dbReference type="ChEBI" id="CHEBI:58359"/>
        <dbReference type="ChEBI" id="CHEBI:78520"/>
        <dbReference type="ChEBI" id="CHEBI:78521"/>
        <dbReference type="ChEBI" id="CHEBI:456216"/>
    </reaction>
</comment>
<dbReference type="GO" id="GO:0016740">
    <property type="term" value="F:transferase activity"/>
    <property type="evidence" value="ECO:0007669"/>
    <property type="project" value="UniProtKB-KW"/>
</dbReference>
<dbReference type="SUPFAM" id="SSF55931">
    <property type="entry name" value="Glutamine synthetase/guanido kinase"/>
    <property type="match status" value="1"/>
</dbReference>
<evidence type="ECO:0000256" key="5">
    <source>
        <dbReference type="ARBA" id="ARBA00022917"/>
    </source>
</evidence>
<keyword evidence="4 7" id="KW-0067">ATP-binding</keyword>
<comment type="subunit">
    <text evidence="7">Subunit of the heterotrimeric GatCAB amidotransferase (AdT) complex, composed of A, B and C subunits.</text>
</comment>
<accession>A0A2P7ZED5</accession>
<keyword evidence="11" id="KW-1185">Reference proteome</keyword>
<sequence length="564" mass="62834">MFCNFRRLLLRPLQTDAIPTPLRKRLKDEAKRRKQDVRAKAPSPELGDDIGGWELTVGIEIHARLNTERKLFSSSYSTNTSEPNENVAHFDAALPGAQPHFSVSALIPAIRAALALGCRVQRKSAWDRKHYFYQDQPNGYQISQYYEPFALSGTLPLLPADGLTEPEFIGIKQIQLEQDTAKTTNPPGTSQYLIDYSRVGAPLIEIISLPQIHSPSAAAAFVRKVRDILKHVDACEGNMESGDLRADVNVSVRRKGTSGTGMGYAGVKGLGTRTEIKNLNSFKAVEDAVRAERDRQVQVLEAGGVIEGETRGWTVGGTETTRLRGKEGEVDYRYMPDPDLGPVWIDEKLVEDLRETMPEQSEDTVGRIVEDFGISEKDAWTLFSLDDGERLEYVAETTAKVCQSISPRIKEDGLDQRKVGKTVANWTLHEIGGLLTTANMSWYDLLVASDDLAAIVSHLLLRQITGRSAKQLLQTIFENRSSGKTVENLIEEGNLRLRPMDDVEYETLARTIMDEHPDAVAAIKDKNQRGKVMFFVGQMMRRADEGTVEADKAKIVIEKLLQLP</sequence>
<evidence type="ECO:0000313" key="10">
    <source>
        <dbReference type="EMBL" id="PSK46576.1"/>
    </source>
</evidence>
<dbReference type="GO" id="GO:0050567">
    <property type="term" value="F:glutaminyl-tRNA synthase (glutamine-hydrolyzing) activity"/>
    <property type="evidence" value="ECO:0007669"/>
    <property type="project" value="UniProtKB-UniRule"/>
</dbReference>
<dbReference type="GO" id="GO:0005524">
    <property type="term" value="F:ATP binding"/>
    <property type="evidence" value="ECO:0007669"/>
    <property type="project" value="UniProtKB-KW"/>
</dbReference>
<dbReference type="EMBL" id="NHZQ01000236">
    <property type="protein sequence ID" value="PSK46576.1"/>
    <property type="molecule type" value="Genomic_DNA"/>
</dbReference>
<keyword evidence="10" id="KW-0808">Transferase</keyword>